<proteinExistence type="predicted"/>
<organism evidence="1 2">
    <name type="scientific">Nonomuraea coxensis DSM 45129</name>
    <dbReference type="NCBI Taxonomy" id="1122611"/>
    <lineage>
        <taxon>Bacteria</taxon>
        <taxon>Bacillati</taxon>
        <taxon>Actinomycetota</taxon>
        <taxon>Actinomycetes</taxon>
        <taxon>Streptosporangiales</taxon>
        <taxon>Streptosporangiaceae</taxon>
        <taxon>Nonomuraea</taxon>
    </lineage>
</organism>
<name>A0ABX8U5A0_9ACTN</name>
<dbReference type="Proteomes" id="UP000824681">
    <property type="component" value="Chromosome"/>
</dbReference>
<dbReference type="EMBL" id="CP068985">
    <property type="protein sequence ID" value="QYC42917.1"/>
    <property type="molecule type" value="Genomic_DNA"/>
</dbReference>
<accession>A0ABX8U5A0</accession>
<dbReference type="RefSeq" id="WP_020547498.1">
    <property type="nucleotide sequence ID" value="NZ_CP068985.1"/>
</dbReference>
<protein>
    <submittedName>
        <fullName evidence="1">Uncharacterized protein</fullName>
    </submittedName>
</protein>
<gene>
    <name evidence="1" type="ORF">Nocox_26585</name>
</gene>
<evidence type="ECO:0000313" key="2">
    <source>
        <dbReference type="Proteomes" id="UP000824681"/>
    </source>
</evidence>
<keyword evidence="2" id="KW-1185">Reference proteome</keyword>
<evidence type="ECO:0000313" key="1">
    <source>
        <dbReference type="EMBL" id="QYC42917.1"/>
    </source>
</evidence>
<sequence length="484" mass="50075">MDAPDVLVVPPLADFTTEVAPPAGMTLLDLNEHLVRRLADPARLRAAADRRPGGPLTALIGRAAAAILARGVYDDAHVRAVGTALGLAADPAVRLAVDGLELTEGSPESSRDLLGAARRCELFAPEVELAREVTRGRRAHIVIDRAGQLPAAFALVAALGEGVTLCGRHVAEHRRALRRVPELAGVRWGGWSPEQVIRPPWHGRDGAAGSGRGGVEPVRWITGTRPLPGGDAPWAGRLDVARAAALPGEALARCRGLTLKLTRVDFLGVATGLTGVTADLRRLRAALPPGVPVTGELAVGAPGITAEVVEESAELLAGGLAGVRPAGVRPYRMGVRALWTAGDAARRPPPAGHDLARWTEFDAPGSLSPGEVAILVRRWLERLPGLPAGRLAACSVAGPAGPAAPGPPGGAWDPCAEVVAGAGPDGRGPGTFAVNLRSGRSIRLHHLLVAPVIRLAADPHALDLLAEPARRRLTAELAAAGVLR</sequence>
<reference evidence="1 2" key="1">
    <citation type="journal article" date="2021" name="ACS Chem. Biol.">
        <title>Genomic-Led Discovery of a Novel Glycopeptide Antibiotic by Nonomuraea coxensis DSM 45129.</title>
        <authorList>
            <person name="Yushchuk O."/>
            <person name="Vior N.M."/>
            <person name="Andreo-Vidal A."/>
            <person name="Berini F."/>
            <person name="Ruckert C."/>
            <person name="Busche T."/>
            <person name="Binda E."/>
            <person name="Kalinowski J."/>
            <person name="Truman A.W."/>
            <person name="Marinelli F."/>
        </authorList>
    </citation>
    <scope>NUCLEOTIDE SEQUENCE [LARGE SCALE GENOMIC DNA]</scope>
    <source>
        <strain evidence="1 2">DSM 45129</strain>
    </source>
</reference>